<dbReference type="Proteomes" id="UP000522313">
    <property type="component" value="Unassembled WGS sequence"/>
</dbReference>
<feature type="transmembrane region" description="Helical" evidence="1">
    <location>
        <begin position="6"/>
        <end position="26"/>
    </location>
</feature>
<comment type="caution">
    <text evidence="2">The sequence shown here is derived from an EMBL/GenBank/DDBJ whole genome shotgun (WGS) entry which is preliminary data.</text>
</comment>
<feature type="transmembrane region" description="Helical" evidence="1">
    <location>
        <begin position="74"/>
        <end position="103"/>
    </location>
</feature>
<evidence type="ECO:0000256" key="1">
    <source>
        <dbReference type="SAM" id="Phobius"/>
    </source>
</evidence>
<dbReference type="EMBL" id="JACHBT010000002">
    <property type="protein sequence ID" value="MBB6503627.1"/>
    <property type="molecule type" value="Genomic_DNA"/>
</dbReference>
<name>A0A7X0MLG5_9SPHN</name>
<protein>
    <submittedName>
        <fullName evidence="2">MFS-type transporter involved in bile tolerance (Atg22 family)</fullName>
    </submittedName>
</protein>
<evidence type="ECO:0000313" key="3">
    <source>
        <dbReference type="Proteomes" id="UP000522313"/>
    </source>
</evidence>
<sequence length="108" mass="11199">MTASDLLWLVGFATAVAAVLAGVLLVRVGRGWSRRPVILTASVPLPLFGALLCVALFVSALLSPPERCGVDACGMAMMFATFGLAYAAGAFLLGAAAAARIVYSLRRR</sequence>
<organism evidence="2 3">
    <name type="scientific">Sphingomonas endophytica</name>
    <dbReference type="NCBI Taxonomy" id="869719"/>
    <lineage>
        <taxon>Bacteria</taxon>
        <taxon>Pseudomonadati</taxon>
        <taxon>Pseudomonadota</taxon>
        <taxon>Alphaproteobacteria</taxon>
        <taxon>Sphingomonadales</taxon>
        <taxon>Sphingomonadaceae</taxon>
        <taxon>Sphingomonas</taxon>
    </lineage>
</organism>
<keyword evidence="1" id="KW-0812">Transmembrane</keyword>
<accession>A0A7X0MLG5</accession>
<gene>
    <name evidence="2" type="ORF">F4693_000580</name>
</gene>
<evidence type="ECO:0000313" key="2">
    <source>
        <dbReference type="EMBL" id="MBB6503627.1"/>
    </source>
</evidence>
<dbReference type="AlphaFoldDB" id="A0A7X0MLG5"/>
<reference evidence="2 3" key="1">
    <citation type="submission" date="2020-08" db="EMBL/GenBank/DDBJ databases">
        <title>The Agave Microbiome: Exploring the role of microbial communities in plant adaptations to desert environments.</title>
        <authorList>
            <person name="Partida-Martinez L.P."/>
        </authorList>
    </citation>
    <scope>NUCLEOTIDE SEQUENCE [LARGE SCALE GENOMIC DNA]</scope>
    <source>
        <strain evidence="2 3">AS3.13</strain>
    </source>
</reference>
<dbReference type="RefSeq" id="WP_184504042.1">
    <property type="nucleotide sequence ID" value="NZ_JACHBT010000002.1"/>
</dbReference>
<keyword evidence="1" id="KW-1133">Transmembrane helix</keyword>
<keyword evidence="1" id="KW-0472">Membrane</keyword>
<feature type="transmembrane region" description="Helical" evidence="1">
    <location>
        <begin position="38"/>
        <end position="62"/>
    </location>
</feature>
<proteinExistence type="predicted"/>
<reference evidence="2 3" key="2">
    <citation type="submission" date="2020-08" db="EMBL/GenBank/DDBJ databases">
        <authorList>
            <person name="Partida-Martinez L."/>
            <person name="Huntemann M."/>
            <person name="Clum A."/>
            <person name="Wang J."/>
            <person name="Palaniappan K."/>
            <person name="Ritter S."/>
            <person name="Chen I.-M."/>
            <person name="Stamatis D."/>
            <person name="Reddy T."/>
            <person name="O'Malley R."/>
            <person name="Daum C."/>
            <person name="Shapiro N."/>
            <person name="Ivanova N."/>
            <person name="Kyrpides N."/>
            <person name="Woyke T."/>
        </authorList>
    </citation>
    <scope>NUCLEOTIDE SEQUENCE [LARGE SCALE GENOMIC DNA]</scope>
    <source>
        <strain evidence="2 3">AS3.13</strain>
    </source>
</reference>